<dbReference type="Pfam" id="PF01757">
    <property type="entry name" value="Acyl_transf_3"/>
    <property type="match status" value="1"/>
</dbReference>
<comment type="caution">
    <text evidence="3">The sequence shown here is derived from an EMBL/GenBank/DDBJ whole genome shotgun (WGS) entry which is preliminary data.</text>
</comment>
<feature type="transmembrane region" description="Helical" evidence="1">
    <location>
        <begin position="347"/>
        <end position="369"/>
    </location>
</feature>
<keyword evidence="1" id="KW-1133">Transmembrane helix</keyword>
<accession>A0A3E1NW97</accession>
<organism evidence="3 4">
    <name type="scientific">Chitinophaga silvisoli</name>
    <dbReference type="NCBI Taxonomy" id="2291814"/>
    <lineage>
        <taxon>Bacteria</taxon>
        <taxon>Pseudomonadati</taxon>
        <taxon>Bacteroidota</taxon>
        <taxon>Chitinophagia</taxon>
        <taxon>Chitinophagales</taxon>
        <taxon>Chitinophagaceae</taxon>
        <taxon>Chitinophaga</taxon>
    </lineage>
</organism>
<keyword evidence="1" id="KW-0812">Transmembrane</keyword>
<keyword evidence="3" id="KW-0012">Acyltransferase</keyword>
<feature type="transmembrane region" description="Helical" evidence="1">
    <location>
        <begin position="120"/>
        <end position="140"/>
    </location>
</feature>
<dbReference type="GO" id="GO:0016020">
    <property type="term" value="C:membrane"/>
    <property type="evidence" value="ECO:0007669"/>
    <property type="project" value="TreeGrafter"/>
</dbReference>
<keyword evidence="4" id="KW-1185">Reference proteome</keyword>
<dbReference type="GO" id="GO:0016747">
    <property type="term" value="F:acyltransferase activity, transferring groups other than amino-acyl groups"/>
    <property type="evidence" value="ECO:0007669"/>
    <property type="project" value="InterPro"/>
</dbReference>
<dbReference type="GO" id="GO:0000271">
    <property type="term" value="P:polysaccharide biosynthetic process"/>
    <property type="evidence" value="ECO:0007669"/>
    <property type="project" value="TreeGrafter"/>
</dbReference>
<dbReference type="InterPro" id="IPR002656">
    <property type="entry name" value="Acyl_transf_3_dom"/>
</dbReference>
<feature type="transmembrane region" description="Helical" evidence="1">
    <location>
        <begin position="259"/>
        <end position="277"/>
    </location>
</feature>
<dbReference type="Proteomes" id="UP000261174">
    <property type="component" value="Unassembled WGS sequence"/>
</dbReference>
<dbReference type="PANTHER" id="PTHR23028:SF131">
    <property type="entry name" value="BLR2367 PROTEIN"/>
    <property type="match status" value="1"/>
</dbReference>
<feature type="domain" description="Acyltransferase 3" evidence="2">
    <location>
        <begin position="30"/>
        <end position="393"/>
    </location>
</feature>
<sequence>MAQRSLKVFYCFISSPFMTSSKPSTLYFFSLDAIRGFAALIVVLCHWQFFFYKDYTVQTAPLEDFHLPLYSLFSILYHHAFYAVDLFFLLSGFIFFWFYAEKIARGTTNFNYFITYRFTRLYPVHVLSLLAIIPLQMLMVKQSGHTFIIQNNDYWHFLLNLLVIHSWGFEKTPALNGFNGPSWSVSVELLLYLLFFLIAWRRLHNKKGLLILLVVAGAVIQAIYPMIGQGIYSFFLGALVYHIYSWLCTKKNFRSLTRNVAIAAALLWCYILLEYYFSFTRQLFFSFTHKVLPAWKDDSIEKIFYLTTNTFFRTIVSPATVLVLAMAETIKSGIRAKWTQVLGNASYCLYLIHFPLMVATAVLVNALGLPQTIFQSPLTLLAFYGVLITLSILGHYYFELPVQQTLRQKLIKKRKSTVPAAIIPEG</sequence>
<feature type="transmembrane region" description="Helical" evidence="1">
    <location>
        <begin position="181"/>
        <end position="200"/>
    </location>
</feature>
<feature type="transmembrane region" description="Helical" evidence="1">
    <location>
        <begin position="207"/>
        <end position="224"/>
    </location>
</feature>
<feature type="transmembrane region" description="Helical" evidence="1">
    <location>
        <begin position="26"/>
        <end position="45"/>
    </location>
</feature>
<feature type="transmembrane region" description="Helical" evidence="1">
    <location>
        <begin position="303"/>
        <end position="326"/>
    </location>
</feature>
<dbReference type="EMBL" id="QTJV01000010">
    <property type="protein sequence ID" value="RFM32206.1"/>
    <property type="molecule type" value="Genomic_DNA"/>
</dbReference>
<evidence type="ECO:0000313" key="4">
    <source>
        <dbReference type="Proteomes" id="UP000261174"/>
    </source>
</evidence>
<feature type="transmembrane region" description="Helical" evidence="1">
    <location>
        <begin position="230"/>
        <end position="247"/>
    </location>
</feature>
<feature type="transmembrane region" description="Helical" evidence="1">
    <location>
        <begin position="80"/>
        <end position="100"/>
    </location>
</feature>
<gene>
    <name evidence="3" type="ORF">DXN04_25850</name>
</gene>
<feature type="transmembrane region" description="Helical" evidence="1">
    <location>
        <begin position="381"/>
        <end position="398"/>
    </location>
</feature>
<evidence type="ECO:0000313" key="3">
    <source>
        <dbReference type="EMBL" id="RFM32206.1"/>
    </source>
</evidence>
<proteinExistence type="predicted"/>
<reference evidence="3 4" key="1">
    <citation type="submission" date="2018-08" db="EMBL/GenBank/DDBJ databases">
        <title>Chitinophaga sp. K20C18050901, a novel bacterium isolated from forest soil.</title>
        <authorList>
            <person name="Wang C."/>
        </authorList>
    </citation>
    <scope>NUCLEOTIDE SEQUENCE [LARGE SCALE GENOMIC DNA]</scope>
    <source>
        <strain evidence="3 4">K20C18050901</strain>
    </source>
</reference>
<protein>
    <submittedName>
        <fullName evidence="3">Acyltransferase</fullName>
    </submittedName>
</protein>
<evidence type="ECO:0000259" key="2">
    <source>
        <dbReference type="Pfam" id="PF01757"/>
    </source>
</evidence>
<dbReference type="PANTHER" id="PTHR23028">
    <property type="entry name" value="ACETYLTRANSFERASE"/>
    <property type="match status" value="1"/>
</dbReference>
<keyword evidence="3" id="KW-0808">Transferase</keyword>
<dbReference type="AlphaFoldDB" id="A0A3E1NW97"/>
<keyword evidence="1" id="KW-0472">Membrane</keyword>
<dbReference type="InterPro" id="IPR050879">
    <property type="entry name" value="Acyltransferase_3"/>
</dbReference>
<evidence type="ECO:0000256" key="1">
    <source>
        <dbReference type="SAM" id="Phobius"/>
    </source>
</evidence>
<name>A0A3E1NW97_9BACT</name>